<organism evidence="1 2">
    <name type="scientific">Candidatus Rhodobacter oscarellae</name>
    <dbReference type="NCBI Taxonomy" id="1675527"/>
    <lineage>
        <taxon>Bacteria</taxon>
        <taxon>Pseudomonadati</taxon>
        <taxon>Pseudomonadota</taxon>
        <taxon>Alphaproteobacteria</taxon>
        <taxon>Rhodobacterales</taxon>
        <taxon>Rhodobacter group</taxon>
        <taxon>Rhodobacter</taxon>
    </lineage>
</organism>
<keyword evidence="2" id="KW-1185">Reference proteome</keyword>
<protein>
    <submittedName>
        <fullName evidence="1">Uncharacterized protein</fullName>
    </submittedName>
</protein>
<reference evidence="1 2" key="1">
    <citation type="submission" date="2015-06" db="EMBL/GenBank/DDBJ databases">
        <title>Draft genome sequence of an Alphaproteobacteria species associated to the Mediterranean sponge Oscarella lobularis.</title>
        <authorList>
            <person name="Jourda C."/>
            <person name="Santini S."/>
            <person name="Claverie J.-M."/>
        </authorList>
    </citation>
    <scope>NUCLEOTIDE SEQUENCE [LARGE SCALE GENOMIC DNA]</scope>
    <source>
        <strain evidence="1">IGS</strain>
    </source>
</reference>
<accession>A0A0J9E0M4</accession>
<dbReference type="EMBL" id="LFTY01000002">
    <property type="protein sequence ID" value="KMW56275.1"/>
    <property type="molecule type" value="Genomic_DNA"/>
</dbReference>
<comment type="caution">
    <text evidence="1">The sequence shown here is derived from an EMBL/GenBank/DDBJ whole genome shotgun (WGS) entry which is preliminary data.</text>
</comment>
<evidence type="ECO:0000313" key="2">
    <source>
        <dbReference type="Proteomes" id="UP000037178"/>
    </source>
</evidence>
<dbReference type="AlphaFoldDB" id="A0A0J9E0M4"/>
<proteinExistence type="predicted"/>
<dbReference type="Proteomes" id="UP000037178">
    <property type="component" value="Unassembled WGS sequence"/>
</dbReference>
<gene>
    <name evidence="1" type="ORF">AIOL_001227</name>
</gene>
<dbReference type="PATRIC" id="fig|1675527.3.peg.1309"/>
<evidence type="ECO:0000313" key="1">
    <source>
        <dbReference type="EMBL" id="KMW56275.1"/>
    </source>
</evidence>
<dbReference type="STRING" id="1675527.AIOL_001227"/>
<name>A0A0J9E0M4_9RHOB</name>
<sequence>MALLAGPLPAADGFCASHQAITEALVQRMGEAKTGIGVRDPDSLLELWQSRRGTWTLVQRYADGRSCIVATGEDWVELGPSEPA</sequence>